<name>A0A2P2Q8Z4_RHIMU</name>
<dbReference type="AlphaFoldDB" id="A0A2P2Q8Z4"/>
<protein>
    <submittedName>
        <fullName evidence="1">Uncharacterized protein</fullName>
    </submittedName>
</protein>
<proteinExistence type="predicted"/>
<organism evidence="1">
    <name type="scientific">Rhizophora mucronata</name>
    <name type="common">Asiatic mangrove</name>
    <dbReference type="NCBI Taxonomy" id="61149"/>
    <lineage>
        <taxon>Eukaryota</taxon>
        <taxon>Viridiplantae</taxon>
        <taxon>Streptophyta</taxon>
        <taxon>Embryophyta</taxon>
        <taxon>Tracheophyta</taxon>
        <taxon>Spermatophyta</taxon>
        <taxon>Magnoliopsida</taxon>
        <taxon>eudicotyledons</taxon>
        <taxon>Gunneridae</taxon>
        <taxon>Pentapetalae</taxon>
        <taxon>rosids</taxon>
        <taxon>fabids</taxon>
        <taxon>Malpighiales</taxon>
        <taxon>Rhizophoraceae</taxon>
        <taxon>Rhizophora</taxon>
    </lineage>
</organism>
<reference evidence="1" key="1">
    <citation type="submission" date="2018-02" db="EMBL/GenBank/DDBJ databases">
        <title>Rhizophora mucronata_Transcriptome.</title>
        <authorList>
            <person name="Meera S.P."/>
            <person name="Sreeshan A."/>
            <person name="Augustine A."/>
        </authorList>
    </citation>
    <scope>NUCLEOTIDE SEQUENCE</scope>
    <source>
        <tissue evidence="1">Leaf</tissue>
    </source>
</reference>
<accession>A0A2P2Q8Z4</accession>
<sequence length="74" mass="8302">MVASAGVSFLRSIPLRLYANTIAFQSTPFPTILDLTNVGRLHCLLPWWKDATVSFMFSGGYNVISQIKQVTWSH</sequence>
<evidence type="ECO:0000313" key="1">
    <source>
        <dbReference type="EMBL" id="MBX63440.1"/>
    </source>
</evidence>
<dbReference type="EMBL" id="GGEC01082956">
    <property type="protein sequence ID" value="MBX63440.1"/>
    <property type="molecule type" value="Transcribed_RNA"/>
</dbReference>